<feature type="chain" id="PRO_5026277054" evidence="1">
    <location>
        <begin position="19"/>
        <end position="118"/>
    </location>
</feature>
<keyword evidence="3" id="KW-1185">Reference proteome</keyword>
<accession>A0A6G1HXP4</accession>
<reference evidence="2" key="1">
    <citation type="journal article" date="2020" name="Stud. Mycol.">
        <title>101 Dothideomycetes genomes: a test case for predicting lifestyles and emergence of pathogens.</title>
        <authorList>
            <person name="Haridas S."/>
            <person name="Albert R."/>
            <person name="Binder M."/>
            <person name="Bloem J."/>
            <person name="Labutti K."/>
            <person name="Salamov A."/>
            <person name="Andreopoulos B."/>
            <person name="Baker S."/>
            <person name="Barry K."/>
            <person name="Bills G."/>
            <person name="Bluhm B."/>
            <person name="Cannon C."/>
            <person name="Castanera R."/>
            <person name="Culley D."/>
            <person name="Daum C."/>
            <person name="Ezra D."/>
            <person name="Gonzalez J."/>
            <person name="Henrissat B."/>
            <person name="Kuo A."/>
            <person name="Liang C."/>
            <person name="Lipzen A."/>
            <person name="Lutzoni F."/>
            <person name="Magnuson J."/>
            <person name="Mondo S."/>
            <person name="Nolan M."/>
            <person name="Ohm R."/>
            <person name="Pangilinan J."/>
            <person name="Park H.-J."/>
            <person name="Ramirez L."/>
            <person name="Alfaro M."/>
            <person name="Sun H."/>
            <person name="Tritt A."/>
            <person name="Yoshinaga Y."/>
            <person name="Zwiers L.-H."/>
            <person name="Turgeon B."/>
            <person name="Goodwin S."/>
            <person name="Spatafora J."/>
            <person name="Crous P."/>
            <person name="Grigoriev I."/>
        </authorList>
    </citation>
    <scope>NUCLEOTIDE SEQUENCE</scope>
    <source>
        <strain evidence="2">CBS 262.69</strain>
    </source>
</reference>
<dbReference type="AlphaFoldDB" id="A0A6G1HXP4"/>
<dbReference type="EMBL" id="ML996694">
    <property type="protein sequence ID" value="KAF2400782.1"/>
    <property type="molecule type" value="Genomic_DNA"/>
</dbReference>
<sequence length="118" mass="13029">MCRLSLLFSCLLLTTVNCKYLLQSFANSSVYDVLRDSSLDDFIPQYVLLTLALPRILAILTQPSLGTGSSDPAHDKRAVPNHLSVCRITITYTRHACSILPFFHENASGLGAWTNASR</sequence>
<evidence type="ECO:0000313" key="3">
    <source>
        <dbReference type="Proteomes" id="UP000799640"/>
    </source>
</evidence>
<gene>
    <name evidence="2" type="ORF">EJ06DRAFT_405958</name>
</gene>
<organism evidence="2 3">
    <name type="scientific">Trichodelitschia bisporula</name>
    <dbReference type="NCBI Taxonomy" id="703511"/>
    <lineage>
        <taxon>Eukaryota</taxon>
        <taxon>Fungi</taxon>
        <taxon>Dikarya</taxon>
        <taxon>Ascomycota</taxon>
        <taxon>Pezizomycotina</taxon>
        <taxon>Dothideomycetes</taxon>
        <taxon>Dothideomycetes incertae sedis</taxon>
        <taxon>Phaeotrichales</taxon>
        <taxon>Phaeotrichaceae</taxon>
        <taxon>Trichodelitschia</taxon>
    </lineage>
</organism>
<keyword evidence="1" id="KW-0732">Signal</keyword>
<evidence type="ECO:0000313" key="2">
    <source>
        <dbReference type="EMBL" id="KAF2400782.1"/>
    </source>
</evidence>
<name>A0A6G1HXP4_9PEZI</name>
<evidence type="ECO:0000256" key="1">
    <source>
        <dbReference type="SAM" id="SignalP"/>
    </source>
</evidence>
<feature type="signal peptide" evidence="1">
    <location>
        <begin position="1"/>
        <end position="18"/>
    </location>
</feature>
<proteinExistence type="predicted"/>
<protein>
    <submittedName>
        <fullName evidence="2">Uncharacterized protein</fullName>
    </submittedName>
</protein>
<dbReference type="Proteomes" id="UP000799640">
    <property type="component" value="Unassembled WGS sequence"/>
</dbReference>